<comment type="similarity">
    <text evidence="1">Belongs to the DNA2/NAM7 helicase family.</text>
</comment>
<dbReference type="InterPro" id="IPR041677">
    <property type="entry name" value="DNA2/NAM7_AAA_11"/>
</dbReference>
<dbReference type="GO" id="GO:0003724">
    <property type="term" value="F:RNA helicase activity"/>
    <property type="evidence" value="ECO:0007669"/>
    <property type="project" value="TreeGrafter"/>
</dbReference>
<evidence type="ECO:0000313" key="10">
    <source>
        <dbReference type="EMBL" id="KIM58230.1"/>
    </source>
</evidence>
<dbReference type="CDD" id="cd18808">
    <property type="entry name" value="SF1_C_Upf1"/>
    <property type="match status" value="1"/>
</dbReference>
<dbReference type="AlphaFoldDB" id="A0A0C3DBZ3"/>
<evidence type="ECO:0000256" key="1">
    <source>
        <dbReference type="ARBA" id="ARBA00007913"/>
    </source>
</evidence>
<dbReference type="InterPro" id="IPR047187">
    <property type="entry name" value="SF1_C_Upf1"/>
</dbReference>
<keyword evidence="5" id="KW-0067">ATP-binding</keyword>
<evidence type="ECO:0000259" key="9">
    <source>
        <dbReference type="Pfam" id="PF13087"/>
    </source>
</evidence>
<dbReference type="Gene3D" id="3.40.50.300">
    <property type="entry name" value="P-loop containing nucleotide triphosphate hydrolases"/>
    <property type="match status" value="2"/>
</dbReference>
<dbReference type="GO" id="GO:0005694">
    <property type="term" value="C:chromosome"/>
    <property type="evidence" value="ECO:0007669"/>
    <property type="project" value="UniProtKB-ARBA"/>
</dbReference>
<dbReference type="OrthoDB" id="6513042at2759"/>
<gene>
    <name evidence="10" type="ORF">SCLCIDRAFT_1099642</name>
</gene>
<feature type="domain" description="DNA2/NAM7 helicase-like C-terminal" evidence="9">
    <location>
        <begin position="606"/>
        <end position="822"/>
    </location>
</feature>
<evidence type="ECO:0000259" key="8">
    <source>
        <dbReference type="Pfam" id="PF13086"/>
    </source>
</evidence>
<dbReference type="Proteomes" id="UP000053989">
    <property type="component" value="Unassembled WGS sequence"/>
</dbReference>
<accession>A0A0C3DBZ3</accession>
<keyword evidence="6" id="KW-0175">Coiled coil</keyword>
<feature type="coiled-coil region" evidence="6">
    <location>
        <begin position="475"/>
        <end position="502"/>
    </location>
</feature>
<evidence type="ECO:0000256" key="5">
    <source>
        <dbReference type="ARBA" id="ARBA00022840"/>
    </source>
</evidence>
<feature type="region of interest" description="Disordered" evidence="7">
    <location>
        <begin position="24"/>
        <end position="56"/>
    </location>
</feature>
<dbReference type="InParanoid" id="A0A0C3DBZ3"/>
<dbReference type="GO" id="GO:0000184">
    <property type="term" value="P:nuclear-transcribed mRNA catabolic process, nonsense-mediated decay"/>
    <property type="evidence" value="ECO:0007669"/>
    <property type="project" value="TreeGrafter"/>
</dbReference>
<keyword evidence="2" id="KW-0547">Nucleotide-binding</keyword>
<keyword evidence="11" id="KW-1185">Reference proteome</keyword>
<dbReference type="InterPro" id="IPR045055">
    <property type="entry name" value="DNA2/NAM7-like"/>
</dbReference>
<name>A0A0C3DBZ3_9AGAM</name>
<reference evidence="11" key="2">
    <citation type="submission" date="2015-01" db="EMBL/GenBank/DDBJ databases">
        <title>Evolutionary Origins and Diversification of the Mycorrhizal Mutualists.</title>
        <authorList>
            <consortium name="DOE Joint Genome Institute"/>
            <consortium name="Mycorrhizal Genomics Consortium"/>
            <person name="Kohler A."/>
            <person name="Kuo A."/>
            <person name="Nagy L.G."/>
            <person name="Floudas D."/>
            <person name="Copeland A."/>
            <person name="Barry K.W."/>
            <person name="Cichocki N."/>
            <person name="Veneault-Fourrey C."/>
            <person name="LaButti K."/>
            <person name="Lindquist E.A."/>
            <person name="Lipzen A."/>
            <person name="Lundell T."/>
            <person name="Morin E."/>
            <person name="Murat C."/>
            <person name="Riley R."/>
            <person name="Ohm R."/>
            <person name="Sun H."/>
            <person name="Tunlid A."/>
            <person name="Henrissat B."/>
            <person name="Grigoriev I.V."/>
            <person name="Hibbett D.S."/>
            <person name="Martin F."/>
        </authorList>
    </citation>
    <scope>NUCLEOTIDE SEQUENCE [LARGE SCALE GENOMIC DNA]</scope>
    <source>
        <strain evidence="11">Foug A</strain>
    </source>
</reference>
<protein>
    <recommendedName>
        <fullName evidence="12">P-loop containing nucleoside triphosphate hydrolase protein</fullName>
    </recommendedName>
</protein>
<dbReference type="GO" id="GO:0016787">
    <property type="term" value="F:hydrolase activity"/>
    <property type="evidence" value="ECO:0007669"/>
    <property type="project" value="UniProtKB-KW"/>
</dbReference>
<dbReference type="HOGENOM" id="CLU_001666_8_3_1"/>
<dbReference type="PANTHER" id="PTHR10887">
    <property type="entry name" value="DNA2/NAM7 HELICASE FAMILY"/>
    <property type="match status" value="1"/>
</dbReference>
<dbReference type="EMBL" id="KN822089">
    <property type="protein sequence ID" value="KIM58230.1"/>
    <property type="molecule type" value="Genomic_DNA"/>
</dbReference>
<dbReference type="Pfam" id="PF13087">
    <property type="entry name" value="AAA_12"/>
    <property type="match status" value="1"/>
</dbReference>
<dbReference type="InterPro" id="IPR027417">
    <property type="entry name" value="P-loop_NTPase"/>
</dbReference>
<evidence type="ECO:0008006" key="12">
    <source>
        <dbReference type="Google" id="ProtNLM"/>
    </source>
</evidence>
<dbReference type="PANTHER" id="PTHR10887:SF517">
    <property type="entry name" value="RNA HELICASE NONSENSE MRNA REDUCING FACTOR"/>
    <property type="match status" value="1"/>
</dbReference>
<evidence type="ECO:0000256" key="6">
    <source>
        <dbReference type="SAM" id="Coils"/>
    </source>
</evidence>
<dbReference type="GO" id="GO:0005737">
    <property type="term" value="C:cytoplasm"/>
    <property type="evidence" value="ECO:0007669"/>
    <property type="project" value="TreeGrafter"/>
</dbReference>
<evidence type="ECO:0000313" key="11">
    <source>
        <dbReference type="Proteomes" id="UP000053989"/>
    </source>
</evidence>
<proteinExistence type="inferred from homology"/>
<keyword evidence="4" id="KW-0347">Helicase</keyword>
<organism evidence="10 11">
    <name type="scientific">Scleroderma citrinum Foug A</name>
    <dbReference type="NCBI Taxonomy" id="1036808"/>
    <lineage>
        <taxon>Eukaryota</taxon>
        <taxon>Fungi</taxon>
        <taxon>Dikarya</taxon>
        <taxon>Basidiomycota</taxon>
        <taxon>Agaricomycotina</taxon>
        <taxon>Agaricomycetes</taxon>
        <taxon>Agaricomycetidae</taxon>
        <taxon>Boletales</taxon>
        <taxon>Sclerodermatineae</taxon>
        <taxon>Sclerodermataceae</taxon>
        <taxon>Scleroderma</taxon>
    </lineage>
</organism>
<keyword evidence="3" id="KW-0378">Hydrolase</keyword>
<evidence type="ECO:0000256" key="2">
    <source>
        <dbReference type="ARBA" id="ARBA00022741"/>
    </source>
</evidence>
<dbReference type="SUPFAM" id="SSF52540">
    <property type="entry name" value="P-loop containing nucleoside triphosphate hydrolases"/>
    <property type="match status" value="1"/>
</dbReference>
<dbReference type="GO" id="GO:0005524">
    <property type="term" value="F:ATP binding"/>
    <property type="evidence" value="ECO:0007669"/>
    <property type="project" value="UniProtKB-KW"/>
</dbReference>
<feature type="domain" description="DNA2/NAM7 helicase helicase" evidence="8">
    <location>
        <begin position="372"/>
        <end position="590"/>
    </location>
</feature>
<evidence type="ECO:0000256" key="7">
    <source>
        <dbReference type="SAM" id="MobiDB-lite"/>
    </source>
</evidence>
<reference evidence="10 11" key="1">
    <citation type="submission" date="2014-04" db="EMBL/GenBank/DDBJ databases">
        <authorList>
            <consortium name="DOE Joint Genome Institute"/>
            <person name="Kuo A."/>
            <person name="Kohler A."/>
            <person name="Nagy L.G."/>
            <person name="Floudas D."/>
            <person name="Copeland A."/>
            <person name="Barry K.W."/>
            <person name="Cichocki N."/>
            <person name="Veneault-Fourrey C."/>
            <person name="LaButti K."/>
            <person name="Lindquist E.A."/>
            <person name="Lipzen A."/>
            <person name="Lundell T."/>
            <person name="Morin E."/>
            <person name="Murat C."/>
            <person name="Sun H."/>
            <person name="Tunlid A."/>
            <person name="Henrissat B."/>
            <person name="Grigoriev I.V."/>
            <person name="Hibbett D.S."/>
            <person name="Martin F."/>
            <person name="Nordberg H.P."/>
            <person name="Cantor M.N."/>
            <person name="Hua S.X."/>
        </authorList>
    </citation>
    <scope>NUCLEOTIDE SEQUENCE [LARGE SCALE GENOMIC DNA]</scope>
    <source>
        <strain evidence="10 11">Foug A</strain>
    </source>
</reference>
<dbReference type="InterPro" id="IPR041679">
    <property type="entry name" value="DNA2/NAM7-like_C"/>
</dbReference>
<sequence length="876" mass="98148">MRCSASNATYLGIRAFFKQLVTRQTNRPGHSRPCLYTTSSTRRAATSTAQARPPSEHQLPLEVYFSEGSPLSPSTRFDWRLRATSRSKGRLVNSTPTDQQRYTARKGYVKRVAPPYTRTQPGDDYFEEIHAYNERFLPLLEAEQAEGEAVLRERLATWSLARLCQEGYCLTELSAFWMDAPQFGRPVACFLWGPGVVFTEHRFQNGTQVLVSRFDPLQEAPYRGSVLSTTASQIRIAFEDKFDLDDGLWRVDVGLSNIVFDRMRAAIARLSQDPRAQEDDRAPDRQYILQGTHLRDVLLHSFSPQSASLHEPLQAPDDVAYVPRETLEHRSREGRAHGGGAFEDDMRIHSWAQRYARAHPIEMDSDPALEGLNPTQIRAIAMMVGERISLVQGPPGTGKTKTIIEAIKLLKVDFEVHHPILVCTYTNVAVDNLVEGFVVAGVTPLRVGFGAKVKASLGEYTLDYRLEQHPLKPKVDKLVEEKKSLEKRRAQLEKKVAGVQKDGKAGALERLERMRTALVLAEKQTMSIKSKLYAMHQEMLRDIASAVDVICTTCITSASVALNVLDFPVVFLDEASMSTEPASLIPLMRGLPPVIASREAQMKGLGTSLFERLTEEGVVPSIMLDVQYRMHPAISRFPSVEFYNMALHDGTVDAAGNVSPSLSPPMSSHLEADRLTGDRRPVVFLDHGGAETAKDRSRVNWNEAHIVCSVVEDLLLRNEYLRGDDIGIIAPYAAQISLLTRLLNTDGKYRKRFLATLGDHRAMQLGEIEVRTVDGFEGREKEVIIFSTVRNNPWGYIGFLGDRRRLNVGLTRAKRGLFVVGSLSTLRSGRMRQGQGKSCRGAEAWRRYTEYLSEHRMVVSLAGARLQRMLYGCTAM</sequence>
<dbReference type="Pfam" id="PF13086">
    <property type="entry name" value="AAA_11"/>
    <property type="match status" value="1"/>
</dbReference>
<dbReference type="STRING" id="1036808.A0A0C3DBZ3"/>
<evidence type="ECO:0000256" key="3">
    <source>
        <dbReference type="ARBA" id="ARBA00022801"/>
    </source>
</evidence>
<dbReference type="FunFam" id="3.40.50.300:FF:000326">
    <property type="entry name" value="P-loop containing nucleoside triphosphate hydrolase"/>
    <property type="match status" value="1"/>
</dbReference>
<evidence type="ECO:0000256" key="4">
    <source>
        <dbReference type="ARBA" id="ARBA00022806"/>
    </source>
</evidence>
<feature type="compositionally biased region" description="Low complexity" evidence="7">
    <location>
        <begin position="37"/>
        <end position="52"/>
    </location>
</feature>